<dbReference type="EMBL" id="MN103533">
    <property type="protein sequence ID" value="QEA10847.1"/>
    <property type="molecule type" value="Genomic_DNA"/>
</dbReference>
<keyword evidence="2" id="KW-1185">Reference proteome</keyword>
<evidence type="ECO:0000313" key="2">
    <source>
        <dbReference type="Proteomes" id="UP000501191"/>
    </source>
</evidence>
<proteinExistence type="predicted"/>
<dbReference type="Proteomes" id="UP000501191">
    <property type="component" value="Segment"/>
</dbReference>
<accession>A0A6M2YSY1</accession>
<sequence length="76" mass="8416">METSVTSTGLPVDWPFPDLPRPTYTETLRRVATSLAGPYPGPNRAAMAGILAVHYLRLIEQRGGRFWLDDTEAADQ</sequence>
<dbReference type="RefSeq" id="YP_010050780.1">
    <property type="nucleotide sequence ID" value="NC_054433.1"/>
</dbReference>
<reference evidence="1 2" key="1">
    <citation type="journal article" date="2020" name="PLoS ONE">
        <title>Weirdo19ES is a novel singleton mycobacteriophage that selects for glycolipid deficient phage-resistant M. smegmatis mutants.</title>
        <authorList>
            <person name="Suarez C.A."/>
            <person name="Franceschelli J.J."/>
            <person name="Tasselli S.E."/>
            <person name="Morbidoni H.R."/>
        </authorList>
    </citation>
    <scope>NUCLEOTIDE SEQUENCE [LARGE SCALE GENOMIC DNA]</scope>
</reference>
<name>A0A6M2YSY1_9CAUD</name>
<protein>
    <submittedName>
        <fullName evidence="1">Uncharacterized protein</fullName>
    </submittedName>
</protein>
<dbReference type="KEGG" id="vg:63911515"/>
<organism evidence="1 2">
    <name type="scientific">Mycobacterium phage Weirdo19</name>
    <dbReference type="NCBI Taxonomy" id="2601610"/>
    <lineage>
        <taxon>Viruses</taxon>
        <taxon>Duplodnaviria</taxon>
        <taxon>Heunggongvirae</taxon>
        <taxon>Uroviricota</taxon>
        <taxon>Caudoviricetes</taxon>
        <taxon>Rosariovirus</taxon>
        <taxon>Rosariovirus Weirdo19ES</taxon>
    </lineage>
</organism>
<dbReference type="GeneID" id="63911515"/>
<evidence type="ECO:0000313" key="1">
    <source>
        <dbReference type="EMBL" id="QEA10847.1"/>
    </source>
</evidence>